<feature type="domain" description="Pirin N-terminal" evidence="3">
    <location>
        <begin position="15"/>
        <end position="122"/>
    </location>
</feature>
<dbReference type="InterPro" id="IPR012093">
    <property type="entry name" value="Pirin"/>
</dbReference>
<evidence type="ECO:0000259" key="3">
    <source>
        <dbReference type="Pfam" id="PF02678"/>
    </source>
</evidence>
<dbReference type="Proteomes" id="UP001501035">
    <property type="component" value="Unassembled WGS sequence"/>
</dbReference>
<sequence>MITVYPGPDRHHWSNEWLDSWQSFPATGNYDLAGNAHGVLLVNNDDTIDPGEGLDRHRHADVEILTWVIDGAVEHRDSHGNASVLRPGQIQRMTAGTGIAHSERNAMPRASHTPSRVVQMWVATDTPGLTPGYAEVDLTDDLADGRLVLAASGRPGVAGAVSLANRYSSLHIARLAPGGRCELPAAPFGHLYVPTGHLALTGADTALVAGDAARFSGTRATEVIAVDATELLFWEMHAQPVLSSVAPL</sequence>
<comment type="similarity">
    <text evidence="1 2">Belongs to the pirin family.</text>
</comment>
<comment type="caution">
    <text evidence="4">The sequence shown here is derived from an EMBL/GenBank/DDBJ whole genome shotgun (WGS) entry which is preliminary data.</text>
</comment>
<dbReference type="RefSeq" id="WP_290703515.1">
    <property type="nucleotide sequence ID" value="NZ_BAAAVS010000001.1"/>
</dbReference>
<proteinExistence type="inferred from homology"/>
<dbReference type="PIRSF" id="PIRSF006232">
    <property type="entry name" value="Pirin"/>
    <property type="match status" value="1"/>
</dbReference>
<evidence type="ECO:0000256" key="1">
    <source>
        <dbReference type="ARBA" id="ARBA00008416"/>
    </source>
</evidence>
<evidence type="ECO:0000256" key="2">
    <source>
        <dbReference type="RuleBase" id="RU003457"/>
    </source>
</evidence>
<dbReference type="InterPro" id="IPR003829">
    <property type="entry name" value="Pirin_N_dom"/>
</dbReference>
<evidence type="ECO:0000313" key="4">
    <source>
        <dbReference type="EMBL" id="GAA3022993.1"/>
    </source>
</evidence>
<dbReference type="InterPro" id="IPR014710">
    <property type="entry name" value="RmlC-like_jellyroll"/>
</dbReference>
<dbReference type="Gene3D" id="2.60.120.10">
    <property type="entry name" value="Jelly Rolls"/>
    <property type="match status" value="1"/>
</dbReference>
<gene>
    <name evidence="4" type="ORF">GCM10010528_01330</name>
</gene>
<protein>
    <submittedName>
        <fullName evidence="4">Pirin family protein</fullName>
    </submittedName>
</protein>
<organism evidence="4 5">
    <name type="scientific">Gordonia defluvii</name>
    <dbReference type="NCBI Taxonomy" id="283718"/>
    <lineage>
        <taxon>Bacteria</taxon>
        <taxon>Bacillati</taxon>
        <taxon>Actinomycetota</taxon>
        <taxon>Actinomycetes</taxon>
        <taxon>Mycobacteriales</taxon>
        <taxon>Gordoniaceae</taxon>
        <taxon>Gordonia</taxon>
    </lineage>
</organism>
<dbReference type="EMBL" id="BAAAVS010000001">
    <property type="protein sequence ID" value="GAA3022993.1"/>
    <property type="molecule type" value="Genomic_DNA"/>
</dbReference>
<evidence type="ECO:0000313" key="5">
    <source>
        <dbReference type="Proteomes" id="UP001501035"/>
    </source>
</evidence>
<name>A0ABN3Y954_9ACTN</name>
<dbReference type="PANTHER" id="PTHR43212">
    <property type="entry name" value="QUERCETIN 2,3-DIOXYGENASE"/>
    <property type="match status" value="1"/>
</dbReference>
<reference evidence="4 5" key="1">
    <citation type="journal article" date="2019" name="Int. J. Syst. Evol. Microbiol.">
        <title>The Global Catalogue of Microorganisms (GCM) 10K type strain sequencing project: providing services to taxonomists for standard genome sequencing and annotation.</title>
        <authorList>
            <consortium name="The Broad Institute Genomics Platform"/>
            <consortium name="The Broad Institute Genome Sequencing Center for Infectious Disease"/>
            <person name="Wu L."/>
            <person name="Ma J."/>
        </authorList>
    </citation>
    <scope>NUCLEOTIDE SEQUENCE [LARGE SCALE GENOMIC DNA]</scope>
    <source>
        <strain evidence="4 5">JCM 14234</strain>
    </source>
</reference>
<accession>A0ABN3Y954</accession>
<dbReference type="InterPro" id="IPR011051">
    <property type="entry name" value="RmlC_Cupin_sf"/>
</dbReference>
<dbReference type="Pfam" id="PF02678">
    <property type="entry name" value="Pirin"/>
    <property type="match status" value="1"/>
</dbReference>
<dbReference type="PANTHER" id="PTHR43212:SF3">
    <property type="entry name" value="QUERCETIN 2,3-DIOXYGENASE"/>
    <property type="match status" value="1"/>
</dbReference>
<dbReference type="SUPFAM" id="SSF51182">
    <property type="entry name" value="RmlC-like cupins"/>
    <property type="match status" value="1"/>
</dbReference>
<keyword evidence="5" id="KW-1185">Reference proteome</keyword>